<dbReference type="RefSeq" id="WP_349246997.1">
    <property type="nucleotide sequence ID" value="NZ_JASCXX010000041.1"/>
</dbReference>
<dbReference type="AlphaFoldDB" id="A0AAW6U4V9"/>
<organism evidence="2 3">
    <name type="scientific">Anaerobaca lacustris</name>
    <dbReference type="NCBI Taxonomy" id="3044600"/>
    <lineage>
        <taxon>Bacteria</taxon>
        <taxon>Pseudomonadati</taxon>
        <taxon>Planctomycetota</taxon>
        <taxon>Phycisphaerae</taxon>
        <taxon>Sedimentisphaerales</taxon>
        <taxon>Anaerobacaceae</taxon>
        <taxon>Anaerobaca</taxon>
    </lineage>
</organism>
<feature type="region of interest" description="Disordered" evidence="1">
    <location>
        <begin position="278"/>
        <end position="304"/>
    </location>
</feature>
<accession>A0AAW6U4V9</accession>
<reference evidence="2" key="1">
    <citation type="submission" date="2023-05" db="EMBL/GenBank/DDBJ databases">
        <title>Anaerotaeda fermentans gen. nov., sp. nov., a novel anaerobic planctomycete of the new family within the order Sedimentisphaerales isolated from Taman Peninsula, Russia.</title>
        <authorList>
            <person name="Khomyakova M.A."/>
            <person name="Merkel A.Y."/>
            <person name="Slobodkin A.I."/>
        </authorList>
    </citation>
    <scope>NUCLEOTIDE SEQUENCE</scope>
    <source>
        <strain evidence="2">M17dextr</strain>
    </source>
</reference>
<evidence type="ECO:0008006" key="4">
    <source>
        <dbReference type="Google" id="ProtNLM"/>
    </source>
</evidence>
<dbReference type="Proteomes" id="UP001431776">
    <property type="component" value="Unassembled WGS sequence"/>
</dbReference>
<proteinExistence type="predicted"/>
<evidence type="ECO:0000256" key="1">
    <source>
        <dbReference type="SAM" id="MobiDB-lite"/>
    </source>
</evidence>
<dbReference type="EMBL" id="JASCXX010000041">
    <property type="protein sequence ID" value="MDI6451587.1"/>
    <property type="molecule type" value="Genomic_DNA"/>
</dbReference>
<evidence type="ECO:0000313" key="3">
    <source>
        <dbReference type="Proteomes" id="UP001431776"/>
    </source>
</evidence>
<sequence>MVISIISVLMSVLVPAANLVRRQARAVLGMYNQKEVGNALMLYSMDNNDRYPQSVATVGTGDDWSWSDPSKLVGITERSPQLHRSMSAYLAAYIPDAKTVFCPSAPRQYKYLQEAWDTGDAWNNPDTEPRTDPLGGTYCFYWNYTGYLSESQTLFRGPTGPASTGRYNQLLVTDYFGYDHWRSPDAFGSCERLSGAKVVEETQLLSSYWAVEGDPEVAMPKVKLRAAYTDGHVETYSSSDVVPMKISTTPQGIPPYPDGFAGGTFFVPKNILLKQQLAPQGQGLSNSPGDPVSFRGARPTISRR</sequence>
<name>A0AAW6U4V9_9BACT</name>
<keyword evidence="3" id="KW-1185">Reference proteome</keyword>
<protein>
    <recommendedName>
        <fullName evidence="4">Type II secretion system protein</fullName>
    </recommendedName>
</protein>
<feature type="compositionally biased region" description="Polar residues" evidence="1">
    <location>
        <begin position="278"/>
        <end position="288"/>
    </location>
</feature>
<evidence type="ECO:0000313" key="2">
    <source>
        <dbReference type="EMBL" id="MDI6451587.1"/>
    </source>
</evidence>
<gene>
    <name evidence="2" type="ORF">QJ522_21170</name>
</gene>
<comment type="caution">
    <text evidence="2">The sequence shown here is derived from an EMBL/GenBank/DDBJ whole genome shotgun (WGS) entry which is preliminary data.</text>
</comment>